<dbReference type="AlphaFoldDB" id="A0ABD4K605"/>
<protein>
    <recommendedName>
        <fullName evidence="3">Excisionase</fullName>
    </recommendedName>
</protein>
<dbReference type="Proteomes" id="UP000628560">
    <property type="component" value="Unassembled WGS sequence"/>
</dbReference>
<comment type="caution">
    <text evidence="1">The sequence shown here is derived from an EMBL/GenBank/DDBJ whole genome shotgun (WGS) entry which is preliminary data.</text>
</comment>
<organism evidence="1 2">
    <name type="scientific">Lelliottia nimipressuralis</name>
    <dbReference type="NCBI Taxonomy" id="69220"/>
    <lineage>
        <taxon>Bacteria</taxon>
        <taxon>Pseudomonadati</taxon>
        <taxon>Pseudomonadota</taxon>
        <taxon>Gammaproteobacteria</taxon>
        <taxon>Enterobacterales</taxon>
        <taxon>Enterobacteriaceae</taxon>
        <taxon>Lelliottia</taxon>
    </lineage>
</organism>
<sequence>MELIEFIEKYFNGSKQQFADSEGVKVPQVYQWIEKGFIVVNGSLYSPRRKLKIKELNK</sequence>
<evidence type="ECO:0000313" key="1">
    <source>
        <dbReference type="EMBL" id="MBF4177261.1"/>
    </source>
</evidence>
<dbReference type="EMBL" id="JADIXP010000002">
    <property type="protein sequence ID" value="MBF4177261.1"/>
    <property type="molecule type" value="Genomic_DNA"/>
</dbReference>
<proteinExistence type="predicted"/>
<gene>
    <name evidence="1" type="ORF">ISP11_05220</name>
</gene>
<name>A0ABD4K605_9ENTR</name>
<evidence type="ECO:0008006" key="3">
    <source>
        <dbReference type="Google" id="ProtNLM"/>
    </source>
</evidence>
<dbReference type="RefSeq" id="WP_194512571.1">
    <property type="nucleotide sequence ID" value="NZ_JADIXP010000002.1"/>
</dbReference>
<accession>A0ABD4K605</accession>
<reference evidence="1 2" key="1">
    <citation type="submission" date="2020-11" db="EMBL/GenBank/DDBJ databases">
        <title>Identification of Lelliottia nimipressuralis from Wound Infection by Whole Genome-Based Bacterial Identification.</title>
        <authorList>
            <person name="Navarathna D.H."/>
            <person name="Choi H."/>
            <person name="Jinadatha C."/>
            <person name="Chatterjee P."/>
            <person name="Hwang M."/>
        </authorList>
    </citation>
    <scope>NUCLEOTIDE SEQUENCE [LARGE SCALE GENOMIC DNA]</scope>
    <source>
        <strain evidence="1 2">DN2020</strain>
    </source>
</reference>
<evidence type="ECO:0000313" key="2">
    <source>
        <dbReference type="Proteomes" id="UP000628560"/>
    </source>
</evidence>